<dbReference type="Proteomes" id="UP000813385">
    <property type="component" value="Unassembled WGS sequence"/>
</dbReference>
<proteinExistence type="predicted"/>
<accession>A0A8K0TCU2</accession>
<sequence>MTPDEERNEAIILTIAYHDNSFRRSVICPRFAHDTSSKPPLRIPHSIFRPLTTSPVSNLGDFEQLPREIMMVLCLHLDLYSCIRFRQTNRLARQVVTAVPEYRAVASYGHRALHAILRTDMGDNFTLAELYRQLVTGGCVVCGAFGVFIYLPLAARCCYPCIISAQALRTASLASVVKFSGLPAEQLRRLMRVVTTVRGTYEKRYGISWFKSGHRMELVSAAEAVRVMQSLGLWHGPSGPVASLGKDAEGARCMVSAVLPLLDPTTGKIEHGLVCGSCERALDRLPVEEACRRQGVMYSKQGILDHLNSCSGAQEEWTRWGEKTIEMVREIRELREKREIARKAGQDMTLP</sequence>
<dbReference type="OrthoDB" id="165382at2759"/>
<protein>
    <recommendedName>
        <fullName evidence="3">F-box domain-containing protein</fullName>
    </recommendedName>
</protein>
<evidence type="ECO:0008006" key="3">
    <source>
        <dbReference type="Google" id="ProtNLM"/>
    </source>
</evidence>
<evidence type="ECO:0000313" key="2">
    <source>
        <dbReference type="Proteomes" id="UP000813385"/>
    </source>
</evidence>
<keyword evidence="2" id="KW-1185">Reference proteome</keyword>
<comment type="caution">
    <text evidence="1">The sequence shown here is derived from an EMBL/GenBank/DDBJ whole genome shotgun (WGS) entry which is preliminary data.</text>
</comment>
<organism evidence="1 2">
    <name type="scientific">Plectosphaerella cucumerina</name>
    <dbReference type="NCBI Taxonomy" id="40658"/>
    <lineage>
        <taxon>Eukaryota</taxon>
        <taxon>Fungi</taxon>
        <taxon>Dikarya</taxon>
        <taxon>Ascomycota</taxon>
        <taxon>Pezizomycotina</taxon>
        <taxon>Sordariomycetes</taxon>
        <taxon>Hypocreomycetidae</taxon>
        <taxon>Glomerellales</taxon>
        <taxon>Plectosphaerellaceae</taxon>
        <taxon>Plectosphaerella</taxon>
    </lineage>
</organism>
<evidence type="ECO:0000313" key="1">
    <source>
        <dbReference type="EMBL" id="KAH7359234.1"/>
    </source>
</evidence>
<dbReference type="EMBL" id="JAGPXD010000004">
    <property type="protein sequence ID" value="KAH7359234.1"/>
    <property type="molecule type" value="Genomic_DNA"/>
</dbReference>
<name>A0A8K0TCU2_9PEZI</name>
<gene>
    <name evidence="1" type="ORF">B0T11DRAFT_286030</name>
</gene>
<dbReference type="AlphaFoldDB" id="A0A8K0TCU2"/>
<reference evidence="1" key="1">
    <citation type="journal article" date="2021" name="Nat. Commun.">
        <title>Genetic determinants of endophytism in the Arabidopsis root mycobiome.</title>
        <authorList>
            <person name="Mesny F."/>
            <person name="Miyauchi S."/>
            <person name="Thiergart T."/>
            <person name="Pickel B."/>
            <person name="Atanasova L."/>
            <person name="Karlsson M."/>
            <person name="Huettel B."/>
            <person name="Barry K.W."/>
            <person name="Haridas S."/>
            <person name="Chen C."/>
            <person name="Bauer D."/>
            <person name="Andreopoulos W."/>
            <person name="Pangilinan J."/>
            <person name="LaButti K."/>
            <person name="Riley R."/>
            <person name="Lipzen A."/>
            <person name="Clum A."/>
            <person name="Drula E."/>
            <person name="Henrissat B."/>
            <person name="Kohler A."/>
            <person name="Grigoriev I.V."/>
            <person name="Martin F.M."/>
            <person name="Hacquard S."/>
        </authorList>
    </citation>
    <scope>NUCLEOTIDE SEQUENCE</scope>
    <source>
        <strain evidence="1">MPI-CAGE-AT-0016</strain>
    </source>
</reference>